<proteinExistence type="predicted"/>
<name>A0A699XL72_TANCI</name>
<sequence length="51" mass="4788">ATEHPGAGAGGPVFSQAAQRAAGGPAHAGANGVGIDGPAYLFFGLPPDCAL</sequence>
<feature type="region of interest" description="Disordered" evidence="1">
    <location>
        <begin position="1"/>
        <end position="28"/>
    </location>
</feature>
<feature type="non-terminal residue" evidence="2">
    <location>
        <position position="1"/>
    </location>
</feature>
<evidence type="ECO:0000256" key="1">
    <source>
        <dbReference type="SAM" id="MobiDB-lite"/>
    </source>
</evidence>
<accession>A0A699XL72</accession>
<gene>
    <name evidence="2" type="ORF">Tci_932396</name>
</gene>
<feature type="compositionally biased region" description="Low complexity" evidence="1">
    <location>
        <begin position="17"/>
        <end position="28"/>
    </location>
</feature>
<reference evidence="2" key="1">
    <citation type="journal article" date="2019" name="Sci. Rep.">
        <title>Draft genome of Tanacetum cinerariifolium, the natural source of mosquito coil.</title>
        <authorList>
            <person name="Yamashiro T."/>
            <person name="Shiraishi A."/>
            <person name="Satake H."/>
            <person name="Nakayama K."/>
        </authorList>
    </citation>
    <scope>NUCLEOTIDE SEQUENCE</scope>
</reference>
<protein>
    <submittedName>
        <fullName evidence="2">Uncharacterized protein</fullName>
    </submittedName>
</protein>
<evidence type="ECO:0000313" key="2">
    <source>
        <dbReference type="EMBL" id="GFD60427.1"/>
    </source>
</evidence>
<dbReference type="AlphaFoldDB" id="A0A699XL72"/>
<comment type="caution">
    <text evidence="2">The sequence shown here is derived from an EMBL/GenBank/DDBJ whole genome shotgun (WGS) entry which is preliminary data.</text>
</comment>
<organism evidence="2">
    <name type="scientific">Tanacetum cinerariifolium</name>
    <name type="common">Dalmatian daisy</name>
    <name type="synonym">Chrysanthemum cinerariifolium</name>
    <dbReference type="NCBI Taxonomy" id="118510"/>
    <lineage>
        <taxon>Eukaryota</taxon>
        <taxon>Viridiplantae</taxon>
        <taxon>Streptophyta</taxon>
        <taxon>Embryophyta</taxon>
        <taxon>Tracheophyta</taxon>
        <taxon>Spermatophyta</taxon>
        <taxon>Magnoliopsida</taxon>
        <taxon>eudicotyledons</taxon>
        <taxon>Gunneridae</taxon>
        <taxon>Pentapetalae</taxon>
        <taxon>asterids</taxon>
        <taxon>campanulids</taxon>
        <taxon>Asterales</taxon>
        <taxon>Asteraceae</taxon>
        <taxon>Asteroideae</taxon>
        <taxon>Anthemideae</taxon>
        <taxon>Anthemidinae</taxon>
        <taxon>Tanacetum</taxon>
    </lineage>
</organism>
<dbReference type="EMBL" id="BKCJ011877571">
    <property type="protein sequence ID" value="GFD60427.1"/>
    <property type="molecule type" value="Genomic_DNA"/>
</dbReference>